<dbReference type="InterPro" id="IPR036866">
    <property type="entry name" value="RibonucZ/Hydroxyglut_hydro"/>
</dbReference>
<evidence type="ECO:0000259" key="1">
    <source>
        <dbReference type="SMART" id="SM00849"/>
    </source>
</evidence>
<keyword evidence="3" id="KW-1185">Reference proteome</keyword>
<name>A0A1H4WBK1_9NOCA</name>
<evidence type="ECO:0000313" key="3">
    <source>
        <dbReference type="Proteomes" id="UP000183561"/>
    </source>
</evidence>
<dbReference type="Proteomes" id="UP000183561">
    <property type="component" value="Unassembled WGS sequence"/>
</dbReference>
<protein>
    <submittedName>
        <fullName evidence="2">Metallo-beta-lactamase superfamily protein</fullName>
    </submittedName>
</protein>
<dbReference type="AlphaFoldDB" id="A0A1H4WBK1"/>
<dbReference type="EMBL" id="FNSV01000005">
    <property type="protein sequence ID" value="SEC90759.1"/>
    <property type="molecule type" value="Genomic_DNA"/>
</dbReference>
<dbReference type="PANTHER" id="PTHR43717:SF1">
    <property type="entry name" value="ANAEROBIC NITRIC OXIDE REDUCTASE FLAVORUBREDOXIN"/>
    <property type="match status" value="1"/>
</dbReference>
<reference evidence="3" key="1">
    <citation type="submission" date="2016-10" db="EMBL/GenBank/DDBJ databases">
        <authorList>
            <person name="Varghese N."/>
            <person name="Submissions S."/>
        </authorList>
    </citation>
    <scope>NUCLEOTIDE SEQUENCE [LARGE SCALE GENOMIC DNA]</scope>
    <source>
        <strain evidence="3">DSM 44498</strain>
    </source>
</reference>
<sequence>MLINRIRHDIAVLGDALEVPGIGHLPVNAYVLLASEPVVIDTGLSLPGRDFMDALGTVLDPADVEWVWLTHPDRDHTGALFDLLDQAPHARLITTFAAVGIMSCERSVPLDRVYLLNPGQSLDVGDRRLTALRPPLFDNPSTVGCYDDRSGTYFSSDCFGAPMETAELATADDVGYCVPSVVRAAQHLWATVDSPWVHTVDEAKFSATVSTLRDLDPRRILSTHLPPAEGRTAEYLDMLAAAPQADPFVGPDQFALEQMLAGFEPAH</sequence>
<dbReference type="Gene3D" id="3.60.15.10">
    <property type="entry name" value="Ribonuclease Z/Hydroxyacylglutathione hydrolase-like"/>
    <property type="match status" value="1"/>
</dbReference>
<dbReference type="SUPFAM" id="SSF56281">
    <property type="entry name" value="Metallo-hydrolase/oxidoreductase"/>
    <property type="match status" value="1"/>
</dbReference>
<feature type="domain" description="Metallo-beta-lactamase" evidence="1">
    <location>
        <begin position="26"/>
        <end position="224"/>
    </location>
</feature>
<dbReference type="PANTHER" id="PTHR43717">
    <property type="entry name" value="ANAEROBIC NITRIC OXIDE REDUCTASE FLAVORUBREDOXIN"/>
    <property type="match status" value="1"/>
</dbReference>
<dbReference type="OrthoDB" id="3865988at2"/>
<evidence type="ECO:0000313" key="2">
    <source>
        <dbReference type="EMBL" id="SEC90759.1"/>
    </source>
</evidence>
<accession>A0A1H4WBK1</accession>
<proteinExistence type="predicted"/>
<organism evidence="2 3">
    <name type="scientific">Rhodococcus koreensis</name>
    <dbReference type="NCBI Taxonomy" id="99653"/>
    <lineage>
        <taxon>Bacteria</taxon>
        <taxon>Bacillati</taxon>
        <taxon>Actinomycetota</taxon>
        <taxon>Actinomycetes</taxon>
        <taxon>Mycobacteriales</taxon>
        <taxon>Nocardiaceae</taxon>
        <taxon>Rhodococcus</taxon>
    </lineage>
</organism>
<dbReference type="SMART" id="SM00849">
    <property type="entry name" value="Lactamase_B"/>
    <property type="match status" value="1"/>
</dbReference>
<gene>
    <name evidence="2" type="ORF">SAMN04490239_5929</name>
</gene>
<dbReference type="InterPro" id="IPR001279">
    <property type="entry name" value="Metallo-B-lactamas"/>
</dbReference>
<dbReference type="RefSeq" id="WP_072947243.1">
    <property type="nucleotide sequence ID" value="NZ_FNSV01000005.1"/>
</dbReference>
<dbReference type="Pfam" id="PF00753">
    <property type="entry name" value="Lactamase_B"/>
    <property type="match status" value="1"/>
</dbReference>